<accession>A0A395ICW4</accession>
<sequence length="137" mass="15446">MSEYARSIAQNEMKWAQAHVQPKINVQLVGKQPETADDYILLLERHLELVPFLIQDPLGHEPPNQLLYSDLLLDNIFVDPSINITAVIDWQHTVALPVDQQQLFPQMLEPTSAGAGEGDDSLCKAYLTKVKSLSLRR</sequence>
<dbReference type="Proteomes" id="UP000248961">
    <property type="component" value="Unassembled WGS sequence"/>
</dbReference>
<dbReference type="EMBL" id="KZ824268">
    <property type="protein sequence ID" value="RAL17013.1"/>
    <property type="molecule type" value="Genomic_DNA"/>
</dbReference>
<dbReference type="InterPro" id="IPR011009">
    <property type="entry name" value="Kinase-like_dom_sf"/>
</dbReference>
<proteinExistence type="predicted"/>
<organism evidence="1 2">
    <name type="scientific">Aspergillus homomorphus (strain CBS 101889)</name>
    <dbReference type="NCBI Taxonomy" id="1450537"/>
    <lineage>
        <taxon>Eukaryota</taxon>
        <taxon>Fungi</taxon>
        <taxon>Dikarya</taxon>
        <taxon>Ascomycota</taxon>
        <taxon>Pezizomycotina</taxon>
        <taxon>Eurotiomycetes</taxon>
        <taxon>Eurotiomycetidae</taxon>
        <taxon>Eurotiales</taxon>
        <taxon>Aspergillaceae</taxon>
        <taxon>Aspergillus</taxon>
        <taxon>Aspergillus subgen. Circumdati</taxon>
    </lineage>
</organism>
<protein>
    <submittedName>
        <fullName evidence="1">Uncharacterized protein</fullName>
    </submittedName>
</protein>
<gene>
    <name evidence="1" type="ORF">BO97DRAFT_402575</name>
</gene>
<name>A0A395ICW4_ASPHC</name>
<evidence type="ECO:0000313" key="2">
    <source>
        <dbReference type="Proteomes" id="UP000248961"/>
    </source>
</evidence>
<dbReference type="OrthoDB" id="10003767at2759"/>
<dbReference type="GeneID" id="37198825"/>
<dbReference type="SUPFAM" id="SSF56112">
    <property type="entry name" value="Protein kinase-like (PK-like)"/>
    <property type="match status" value="1"/>
</dbReference>
<evidence type="ECO:0000313" key="1">
    <source>
        <dbReference type="EMBL" id="RAL17013.1"/>
    </source>
</evidence>
<dbReference type="VEuPathDB" id="FungiDB:BO97DRAFT_402575"/>
<dbReference type="AlphaFoldDB" id="A0A395ICW4"/>
<dbReference type="RefSeq" id="XP_025556167.1">
    <property type="nucleotide sequence ID" value="XM_025694536.1"/>
</dbReference>
<reference evidence="1 2" key="1">
    <citation type="submission" date="2018-02" db="EMBL/GenBank/DDBJ databases">
        <title>The genomes of Aspergillus section Nigri reveals drivers in fungal speciation.</title>
        <authorList>
            <consortium name="DOE Joint Genome Institute"/>
            <person name="Vesth T.C."/>
            <person name="Nybo J."/>
            <person name="Theobald S."/>
            <person name="Brandl J."/>
            <person name="Frisvad J.C."/>
            <person name="Nielsen K.F."/>
            <person name="Lyhne E.K."/>
            <person name="Kogle M.E."/>
            <person name="Kuo A."/>
            <person name="Riley R."/>
            <person name="Clum A."/>
            <person name="Nolan M."/>
            <person name="Lipzen A."/>
            <person name="Salamov A."/>
            <person name="Henrissat B."/>
            <person name="Wiebenga A."/>
            <person name="De vries R.P."/>
            <person name="Grigoriev I.V."/>
            <person name="Mortensen U.H."/>
            <person name="Andersen M.R."/>
            <person name="Baker S.E."/>
        </authorList>
    </citation>
    <scope>NUCLEOTIDE SEQUENCE [LARGE SCALE GENOMIC DNA]</scope>
    <source>
        <strain evidence="1 2">CBS 101889</strain>
    </source>
</reference>
<keyword evidence="2" id="KW-1185">Reference proteome</keyword>